<name>A0A8I1D834_RHOER</name>
<keyword evidence="2" id="KW-1185">Reference proteome</keyword>
<dbReference type="RefSeq" id="WP_197941285.1">
    <property type="nucleotide sequence ID" value="NZ_JAECSB010000058.1"/>
</dbReference>
<dbReference type="EMBL" id="JAECSB010000058">
    <property type="protein sequence ID" value="MBH5144314.1"/>
    <property type="molecule type" value="Genomic_DNA"/>
</dbReference>
<proteinExistence type="predicted"/>
<protein>
    <recommendedName>
        <fullName evidence="3">Preprotein translocase subunit SecB</fullName>
    </recommendedName>
</protein>
<dbReference type="AlphaFoldDB" id="A0A8I1D834"/>
<reference evidence="1 2" key="1">
    <citation type="submission" date="2020-12" db="EMBL/GenBank/DDBJ databases">
        <title>Draft genome sequence of furan degrading bacterial strain FUR100.</title>
        <authorList>
            <person name="Woiski C."/>
        </authorList>
    </citation>
    <scope>NUCLEOTIDE SEQUENCE [LARGE SCALE GENOMIC DNA]</scope>
    <source>
        <strain evidence="1 2">FUR100</strain>
    </source>
</reference>
<organism evidence="1 2">
    <name type="scientific">Rhodococcus erythropolis</name>
    <name type="common">Arthrobacter picolinophilus</name>
    <dbReference type="NCBI Taxonomy" id="1833"/>
    <lineage>
        <taxon>Bacteria</taxon>
        <taxon>Bacillati</taxon>
        <taxon>Actinomycetota</taxon>
        <taxon>Actinomycetes</taxon>
        <taxon>Mycobacteriales</taxon>
        <taxon>Nocardiaceae</taxon>
        <taxon>Rhodococcus</taxon>
        <taxon>Rhodococcus erythropolis group</taxon>
    </lineage>
</organism>
<gene>
    <name evidence="1" type="ORF">I3517_16990</name>
</gene>
<dbReference type="Proteomes" id="UP000627573">
    <property type="component" value="Unassembled WGS sequence"/>
</dbReference>
<evidence type="ECO:0008006" key="3">
    <source>
        <dbReference type="Google" id="ProtNLM"/>
    </source>
</evidence>
<accession>A0A8I1D834</accession>
<comment type="caution">
    <text evidence="1">The sequence shown here is derived from an EMBL/GenBank/DDBJ whole genome shotgun (WGS) entry which is preliminary data.</text>
</comment>
<sequence>MSTHPSPHTVTDTRELLDLAELTDIVFYETNARRSPGVEETPVSIEIALRREELVIEVRCRATVSGAGGEYLTDASAVFTLQEPIDAADEVITEFVERVGVMSVYPYLRESITQAGAKLGLDRPVLKLLRPGEVHVTVANQDSEGGLNKPTEPSTP</sequence>
<evidence type="ECO:0000313" key="2">
    <source>
        <dbReference type="Proteomes" id="UP000627573"/>
    </source>
</evidence>
<evidence type="ECO:0000313" key="1">
    <source>
        <dbReference type="EMBL" id="MBH5144314.1"/>
    </source>
</evidence>